<proteinExistence type="predicted"/>
<evidence type="ECO:0000259" key="2">
    <source>
        <dbReference type="Pfam" id="PF18920"/>
    </source>
</evidence>
<dbReference type="EMBL" id="PEVJ01000027">
    <property type="protein sequence ID" value="PIU98480.1"/>
    <property type="molecule type" value="Genomic_DNA"/>
</dbReference>
<reference evidence="4" key="1">
    <citation type="submission" date="2017-09" db="EMBL/GenBank/DDBJ databases">
        <title>Depth-based differentiation of microbial function through sediment-hosted aquifers and enrichment of novel symbionts in the deep terrestrial subsurface.</title>
        <authorList>
            <person name="Probst A.J."/>
            <person name="Ladd B."/>
            <person name="Jarett J.K."/>
            <person name="Geller-Mcgrath D.E."/>
            <person name="Sieber C.M.K."/>
            <person name="Emerson J.B."/>
            <person name="Anantharaman K."/>
            <person name="Thomas B.C."/>
            <person name="Malmstrom R."/>
            <person name="Stieglmeier M."/>
            <person name="Klingl A."/>
            <person name="Woyke T."/>
            <person name="Ryan C.M."/>
            <person name="Banfield J.F."/>
        </authorList>
    </citation>
    <scope>NUCLEOTIDE SEQUENCE [LARGE SCALE GENOMIC DNA]</scope>
</reference>
<keyword evidence="1" id="KW-0472">Membrane</keyword>
<protein>
    <recommendedName>
        <fullName evidence="2">DUF5671 domain-containing protein</fullName>
    </recommendedName>
</protein>
<feature type="transmembrane region" description="Helical" evidence="1">
    <location>
        <begin position="14"/>
        <end position="36"/>
    </location>
</feature>
<feature type="domain" description="DUF5671" evidence="2">
    <location>
        <begin position="13"/>
        <end position="147"/>
    </location>
</feature>
<dbReference type="AlphaFoldDB" id="A0A2M7B5W3"/>
<feature type="transmembrane region" description="Helical" evidence="1">
    <location>
        <begin position="130"/>
        <end position="150"/>
    </location>
</feature>
<keyword evidence="1" id="KW-1133">Transmembrane helix</keyword>
<keyword evidence="1" id="KW-0812">Transmembrane</keyword>
<name>A0A2M7B5W3_9BACT</name>
<organism evidence="3 4">
    <name type="scientific">Candidatus Wolfebacteria bacterium CG03_land_8_20_14_0_80_40_12</name>
    <dbReference type="NCBI Taxonomy" id="1975069"/>
    <lineage>
        <taxon>Bacteria</taxon>
        <taxon>Candidatus Wolfeibacteriota</taxon>
    </lineage>
</organism>
<gene>
    <name evidence="3" type="ORF">COS61_01205</name>
</gene>
<feature type="transmembrane region" description="Helical" evidence="1">
    <location>
        <begin position="98"/>
        <end position="118"/>
    </location>
</feature>
<dbReference type="Pfam" id="PF18920">
    <property type="entry name" value="DUF5671"/>
    <property type="match status" value="1"/>
</dbReference>
<feature type="transmembrane region" description="Helical" evidence="1">
    <location>
        <begin position="57"/>
        <end position="78"/>
    </location>
</feature>
<feature type="transmembrane region" description="Helical" evidence="1">
    <location>
        <begin position="165"/>
        <end position="185"/>
    </location>
</feature>
<accession>A0A2M7B5W3</accession>
<dbReference type="Proteomes" id="UP000228949">
    <property type="component" value="Unassembled WGS sequence"/>
</dbReference>
<evidence type="ECO:0000256" key="1">
    <source>
        <dbReference type="SAM" id="Phobius"/>
    </source>
</evidence>
<evidence type="ECO:0000313" key="4">
    <source>
        <dbReference type="Proteomes" id="UP000228949"/>
    </source>
</evidence>
<comment type="caution">
    <text evidence="3">The sequence shown here is derived from an EMBL/GenBank/DDBJ whole genome shotgun (WGS) entry which is preliminary data.</text>
</comment>
<dbReference type="InterPro" id="IPR043728">
    <property type="entry name" value="DUF5671"/>
</dbReference>
<sequence length="322" mass="37194">MENNTTAASTPKDVFLHLLNILTFYISVIGFITLYIKYISALFPDPLNFYYTDIANGVRLSTSLLVIAVPVYLLTSWLLGKDLKKNHERRELRLRKGLLYFTLFISAVTIIVDLIMFVYNFLSGELTIQFFLKVLVVLLVAATVFGYYIWDLRKKDTATSKTPKILAWVVAFTVLASIVWGFFIIGTPREQRDRRFDEQRINNLQLIQDQIVNYWIQKERLPQNLGELEDNITGFVVPKDPESNLPYEYNITASLSFELCATFKTSSKDFGVSYKGAGYFYPSDSFQQNWDHTAEKTCFARTIDPELYKNNERLKAPLPMQD</sequence>
<evidence type="ECO:0000313" key="3">
    <source>
        <dbReference type="EMBL" id="PIU98480.1"/>
    </source>
</evidence>